<evidence type="ECO:0000256" key="6">
    <source>
        <dbReference type="RuleBase" id="RU362125"/>
    </source>
</evidence>
<evidence type="ECO:0000256" key="2">
    <source>
        <dbReference type="ARBA" id="ARBA00009347"/>
    </source>
</evidence>
<dbReference type="InterPro" id="IPR006091">
    <property type="entry name" value="Acyl-CoA_Oxase/DH_mid-dom"/>
</dbReference>
<gene>
    <name evidence="10" type="ORF">NN4_58560</name>
</gene>
<evidence type="ECO:0000256" key="4">
    <source>
        <dbReference type="ARBA" id="ARBA00022827"/>
    </source>
</evidence>
<sequence>MTDFLSTGALPQEYRDLAMTVRDFARTVVAPVAAEHDANHTFPYEVVAGMAEMGLFGLPFPEEYGGMGGDYFALCLALEELGKVDQSVAITLEAGVSLGAMPIYRYGNDKQKLEWLPQLTSGRALAAFGLTEPGAGSDAGGTKTTAIADSGEWVINGSKQFITNSGTDITTLVTVTAVTGEVGGKKEISTILVPTDTPGFVAEPAYNKVGWNASDTHPLSFTDVRVPQDNLLGERGRGYANFLRILDEGRIAIAALAVGAAQGCVDESVRYAKEREAFGQAIGRNQAIAFKIGRMEARAHTARTAYYDAAALMLAGKPFKKQASIAKLVASEAAMDNSRDATQIFGGYGFMNEYPVARHYRDSKILEIGEGTTEVQLMLIGRELGL</sequence>
<keyword evidence="5 6" id="KW-0560">Oxidoreductase</keyword>
<dbReference type="PROSITE" id="PS00073">
    <property type="entry name" value="ACYL_COA_DH_2"/>
    <property type="match status" value="1"/>
</dbReference>
<evidence type="ECO:0000259" key="7">
    <source>
        <dbReference type="Pfam" id="PF00441"/>
    </source>
</evidence>
<dbReference type="InterPro" id="IPR013786">
    <property type="entry name" value="AcylCoA_DH/ox_N"/>
</dbReference>
<dbReference type="Proteomes" id="UP000321424">
    <property type="component" value="Unassembled WGS sequence"/>
</dbReference>
<dbReference type="FunFam" id="1.20.140.10:FF:000001">
    <property type="entry name" value="Acyl-CoA dehydrogenase"/>
    <property type="match status" value="1"/>
</dbReference>
<dbReference type="OrthoDB" id="2769798at2"/>
<dbReference type="PROSITE" id="PS00072">
    <property type="entry name" value="ACYL_COA_DH_1"/>
    <property type="match status" value="1"/>
</dbReference>
<dbReference type="Gene3D" id="1.10.540.10">
    <property type="entry name" value="Acyl-CoA dehydrogenase/oxidase, N-terminal domain"/>
    <property type="match status" value="1"/>
</dbReference>
<feature type="domain" description="Acyl-CoA dehydrogenase/oxidase N-terminal" evidence="9">
    <location>
        <begin position="12"/>
        <end position="122"/>
    </location>
</feature>
<organism evidence="10 11">
    <name type="scientific">Nocardia ninae NBRC 108245</name>
    <dbReference type="NCBI Taxonomy" id="1210091"/>
    <lineage>
        <taxon>Bacteria</taxon>
        <taxon>Bacillati</taxon>
        <taxon>Actinomycetota</taxon>
        <taxon>Actinomycetes</taxon>
        <taxon>Mycobacteriales</taxon>
        <taxon>Nocardiaceae</taxon>
        <taxon>Nocardia</taxon>
    </lineage>
</organism>
<dbReference type="GO" id="GO:0003995">
    <property type="term" value="F:acyl-CoA dehydrogenase activity"/>
    <property type="evidence" value="ECO:0007669"/>
    <property type="project" value="InterPro"/>
</dbReference>
<dbReference type="InterPro" id="IPR006089">
    <property type="entry name" value="Acyl-CoA_DH_CS"/>
</dbReference>
<dbReference type="InterPro" id="IPR036250">
    <property type="entry name" value="AcylCo_DH-like_C"/>
</dbReference>
<dbReference type="AlphaFoldDB" id="A0A511MMG9"/>
<feature type="domain" description="Acyl-CoA oxidase/dehydrogenase middle" evidence="8">
    <location>
        <begin position="127"/>
        <end position="224"/>
    </location>
</feature>
<accession>A0A511MMG9</accession>
<reference evidence="10 11" key="1">
    <citation type="submission" date="2019-07" db="EMBL/GenBank/DDBJ databases">
        <title>Whole genome shotgun sequence of Nocardia ninae NBRC 108245.</title>
        <authorList>
            <person name="Hosoyama A."/>
            <person name="Uohara A."/>
            <person name="Ohji S."/>
            <person name="Ichikawa N."/>
        </authorList>
    </citation>
    <scope>NUCLEOTIDE SEQUENCE [LARGE SCALE GENOMIC DNA]</scope>
    <source>
        <strain evidence="10 11">NBRC 108245</strain>
    </source>
</reference>
<dbReference type="PANTHER" id="PTHR43884:SF12">
    <property type="entry name" value="ISOVALERYL-COA DEHYDROGENASE, MITOCHONDRIAL-RELATED"/>
    <property type="match status" value="1"/>
</dbReference>
<name>A0A511MMG9_9NOCA</name>
<dbReference type="RefSeq" id="WP_147138111.1">
    <property type="nucleotide sequence ID" value="NZ_BJXA01000049.1"/>
</dbReference>
<comment type="similarity">
    <text evidence="2 6">Belongs to the acyl-CoA dehydrogenase family.</text>
</comment>
<dbReference type="SUPFAM" id="SSF56645">
    <property type="entry name" value="Acyl-CoA dehydrogenase NM domain-like"/>
    <property type="match status" value="1"/>
</dbReference>
<dbReference type="Pfam" id="PF02770">
    <property type="entry name" value="Acyl-CoA_dh_M"/>
    <property type="match status" value="1"/>
</dbReference>
<keyword evidence="4 6" id="KW-0274">FAD</keyword>
<dbReference type="FunFam" id="2.40.110.10:FF:000009">
    <property type="entry name" value="Acyl-CoA dehydrogenase"/>
    <property type="match status" value="1"/>
</dbReference>
<dbReference type="FunFam" id="1.10.540.10:FF:000002">
    <property type="entry name" value="Acyl-CoA dehydrogenase FadE19"/>
    <property type="match status" value="1"/>
</dbReference>
<dbReference type="Pfam" id="PF00441">
    <property type="entry name" value="Acyl-CoA_dh_1"/>
    <property type="match status" value="1"/>
</dbReference>
<dbReference type="InterPro" id="IPR046373">
    <property type="entry name" value="Acyl-CoA_Oxase/DH_mid-dom_sf"/>
</dbReference>
<dbReference type="EMBL" id="BJXA01000049">
    <property type="protein sequence ID" value="GEM41337.1"/>
    <property type="molecule type" value="Genomic_DNA"/>
</dbReference>
<evidence type="ECO:0000313" key="11">
    <source>
        <dbReference type="Proteomes" id="UP000321424"/>
    </source>
</evidence>
<keyword evidence="11" id="KW-1185">Reference proteome</keyword>
<dbReference type="InterPro" id="IPR009100">
    <property type="entry name" value="AcylCoA_DH/oxidase_NM_dom_sf"/>
</dbReference>
<dbReference type="Gene3D" id="2.40.110.10">
    <property type="entry name" value="Butyryl-CoA Dehydrogenase, subunit A, domain 2"/>
    <property type="match status" value="1"/>
</dbReference>
<dbReference type="Gene3D" id="1.20.140.10">
    <property type="entry name" value="Butyryl-CoA Dehydrogenase, subunit A, domain 3"/>
    <property type="match status" value="1"/>
</dbReference>
<dbReference type="Pfam" id="PF02771">
    <property type="entry name" value="Acyl-CoA_dh_N"/>
    <property type="match status" value="1"/>
</dbReference>
<dbReference type="InterPro" id="IPR037069">
    <property type="entry name" value="AcylCoA_DH/ox_N_sf"/>
</dbReference>
<dbReference type="PANTHER" id="PTHR43884">
    <property type="entry name" value="ACYL-COA DEHYDROGENASE"/>
    <property type="match status" value="1"/>
</dbReference>
<feature type="domain" description="Acyl-CoA dehydrogenase/oxidase C-terminal" evidence="7">
    <location>
        <begin position="236"/>
        <end position="384"/>
    </location>
</feature>
<evidence type="ECO:0000256" key="1">
    <source>
        <dbReference type="ARBA" id="ARBA00001974"/>
    </source>
</evidence>
<evidence type="ECO:0000259" key="8">
    <source>
        <dbReference type="Pfam" id="PF02770"/>
    </source>
</evidence>
<dbReference type="InterPro" id="IPR009075">
    <property type="entry name" value="AcylCo_DH/oxidase_C"/>
</dbReference>
<evidence type="ECO:0000313" key="10">
    <source>
        <dbReference type="EMBL" id="GEM41337.1"/>
    </source>
</evidence>
<proteinExistence type="inferred from homology"/>
<evidence type="ECO:0000259" key="9">
    <source>
        <dbReference type="Pfam" id="PF02771"/>
    </source>
</evidence>
<dbReference type="PIRSF" id="PIRSF016578">
    <property type="entry name" value="HsaA"/>
    <property type="match status" value="1"/>
</dbReference>
<evidence type="ECO:0000256" key="5">
    <source>
        <dbReference type="ARBA" id="ARBA00023002"/>
    </source>
</evidence>
<comment type="cofactor">
    <cofactor evidence="1 6">
        <name>FAD</name>
        <dbReference type="ChEBI" id="CHEBI:57692"/>
    </cofactor>
</comment>
<comment type="caution">
    <text evidence="10">The sequence shown here is derived from an EMBL/GenBank/DDBJ whole genome shotgun (WGS) entry which is preliminary data.</text>
</comment>
<keyword evidence="3 6" id="KW-0285">Flavoprotein</keyword>
<dbReference type="GO" id="GO:0050660">
    <property type="term" value="F:flavin adenine dinucleotide binding"/>
    <property type="evidence" value="ECO:0007669"/>
    <property type="project" value="InterPro"/>
</dbReference>
<protein>
    <submittedName>
        <fullName evidence="10">Acyl-CoA dehydrogenase</fullName>
    </submittedName>
</protein>
<evidence type="ECO:0000256" key="3">
    <source>
        <dbReference type="ARBA" id="ARBA00022630"/>
    </source>
</evidence>
<dbReference type="SUPFAM" id="SSF47203">
    <property type="entry name" value="Acyl-CoA dehydrogenase C-terminal domain-like"/>
    <property type="match status" value="1"/>
</dbReference>